<dbReference type="InterPro" id="IPR001647">
    <property type="entry name" value="HTH_TetR"/>
</dbReference>
<dbReference type="AlphaFoldDB" id="A0A542DFY9"/>
<keyword evidence="1" id="KW-0805">Transcription regulation</keyword>
<accession>A0A542DFY9</accession>
<organism evidence="6 7">
    <name type="scientific">Amycolatopsis cihanbeyliensis</name>
    <dbReference type="NCBI Taxonomy" id="1128664"/>
    <lineage>
        <taxon>Bacteria</taxon>
        <taxon>Bacillati</taxon>
        <taxon>Actinomycetota</taxon>
        <taxon>Actinomycetes</taxon>
        <taxon>Pseudonocardiales</taxon>
        <taxon>Pseudonocardiaceae</taxon>
        <taxon>Amycolatopsis</taxon>
    </lineage>
</organism>
<evidence type="ECO:0000259" key="5">
    <source>
        <dbReference type="PROSITE" id="PS50977"/>
    </source>
</evidence>
<dbReference type="InterPro" id="IPR009057">
    <property type="entry name" value="Homeodomain-like_sf"/>
</dbReference>
<evidence type="ECO:0000256" key="2">
    <source>
        <dbReference type="ARBA" id="ARBA00023125"/>
    </source>
</evidence>
<dbReference type="Gene3D" id="1.10.357.10">
    <property type="entry name" value="Tetracycline Repressor, domain 2"/>
    <property type="match status" value="1"/>
</dbReference>
<dbReference type="RefSeq" id="WP_141996741.1">
    <property type="nucleotide sequence ID" value="NZ_VFML01000001.1"/>
</dbReference>
<dbReference type="Pfam" id="PF00440">
    <property type="entry name" value="TetR_N"/>
    <property type="match status" value="1"/>
</dbReference>
<proteinExistence type="predicted"/>
<evidence type="ECO:0000313" key="6">
    <source>
        <dbReference type="EMBL" id="TQJ01951.1"/>
    </source>
</evidence>
<evidence type="ECO:0000256" key="4">
    <source>
        <dbReference type="PROSITE-ProRule" id="PRU00335"/>
    </source>
</evidence>
<comment type="caution">
    <text evidence="6">The sequence shown here is derived from an EMBL/GenBank/DDBJ whole genome shotgun (WGS) entry which is preliminary data.</text>
</comment>
<gene>
    <name evidence="6" type="ORF">FB471_1667</name>
</gene>
<keyword evidence="2 4" id="KW-0238">DNA-binding</keyword>
<evidence type="ECO:0000256" key="3">
    <source>
        <dbReference type="ARBA" id="ARBA00023163"/>
    </source>
</evidence>
<dbReference type="PROSITE" id="PS50977">
    <property type="entry name" value="HTH_TETR_2"/>
    <property type="match status" value="1"/>
</dbReference>
<reference evidence="6 7" key="1">
    <citation type="submission" date="2019-06" db="EMBL/GenBank/DDBJ databases">
        <title>Sequencing the genomes of 1000 actinobacteria strains.</title>
        <authorList>
            <person name="Klenk H.-P."/>
        </authorList>
    </citation>
    <scope>NUCLEOTIDE SEQUENCE [LARGE SCALE GENOMIC DNA]</scope>
    <source>
        <strain evidence="6 7">DSM 45679</strain>
    </source>
</reference>
<protein>
    <submittedName>
        <fullName evidence="6">TetR family transcriptional regulator</fullName>
    </submittedName>
</protein>
<dbReference type="SUPFAM" id="SSF48498">
    <property type="entry name" value="Tetracyclin repressor-like, C-terminal domain"/>
    <property type="match status" value="1"/>
</dbReference>
<name>A0A542DFY9_AMYCI</name>
<dbReference type="InterPro" id="IPR011075">
    <property type="entry name" value="TetR_C"/>
</dbReference>
<dbReference type="SUPFAM" id="SSF46689">
    <property type="entry name" value="Homeodomain-like"/>
    <property type="match status" value="1"/>
</dbReference>
<evidence type="ECO:0000256" key="1">
    <source>
        <dbReference type="ARBA" id="ARBA00023015"/>
    </source>
</evidence>
<dbReference type="Proteomes" id="UP000320876">
    <property type="component" value="Unassembled WGS sequence"/>
</dbReference>
<keyword evidence="3" id="KW-0804">Transcription</keyword>
<dbReference type="EMBL" id="VFML01000001">
    <property type="protein sequence ID" value="TQJ01951.1"/>
    <property type="molecule type" value="Genomic_DNA"/>
</dbReference>
<dbReference type="GO" id="GO:0003677">
    <property type="term" value="F:DNA binding"/>
    <property type="evidence" value="ECO:0007669"/>
    <property type="project" value="UniProtKB-UniRule"/>
</dbReference>
<dbReference type="PRINTS" id="PR00455">
    <property type="entry name" value="HTHTETR"/>
</dbReference>
<feature type="DNA-binding region" description="H-T-H motif" evidence="4">
    <location>
        <begin position="28"/>
        <end position="47"/>
    </location>
</feature>
<keyword evidence="7" id="KW-1185">Reference proteome</keyword>
<evidence type="ECO:0000313" key="7">
    <source>
        <dbReference type="Proteomes" id="UP000320876"/>
    </source>
</evidence>
<dbReference type="InterPro" id="IPR036271">
    <property type="entry name" value="Tet_transcr_reg_TetR-rel_C_sf"/>
</dbReference>
<feature type="domain" description="HTH tetR-type" evidence="5">
    <location>
        <begin position="5"/>
        <end position="65"/>
    </location>
</feature>
<dbReference type="Pfam" id="PF16925">
    <property type="entry name" value="TetR_C_13"/>
    <property type="match status" value="1"/>
</dbReference>
<dbReference type="PANTHER" id="PTHR47506:SF3">
    <property type="entry name" value="HTH-TYPE TRANSCRIPTIONAL REGULATOR LMRA"/>
    <property type="match status" value="1"/>
</dbReference>
<dbReference type="OrthoDB" id="3827407at2"/>
<dbReference type="PANTHER" id="PTHR47506">
    <property type="entry name" value="TRANSCRIPTIONAL REGULATORY PROTEIN"/>
    <property type="match status" value="1"/>
</dbReference>
<sequence>MGRTSDARERIVRAAARLFLARSYVSVGVGEVCAAAEVRKGSFYHFFPSKADLAIAVIDLHAAGLHDRLDRGAHADPAEALFAIPDTIGEIQLGFESRFGQVVGCPFGNLATELATCEDAVRAHLSTLFASWTGKLTATCRRAAEAGLLRADTDPDRLAHLLLACAQGTIMLAKVDRSPAAGIPEALRGLINAHLTEEVAA</sequence>